<dbReference type="EMBL" id="RDEX01000001">
    <property type="protein sequence ID" value="RLY94955.1"/>
    <property type="molecule type" value="Genomic_DNA"/>
</dbReference>
<protein>
    <submittedName>
        <fullName evidence="2">Uncharacterized protein</fullName>
    </submittedName>
</protein>
<comment type="caution">
    <text evidence="2">The sequence shown here is derived from an EMBL/GenBank/DDBJ whole genome shotgun (WGS) entry which is preliminary data.</text>
</comment>
<sequence>MEPEDWTDAVATGTGEERGGFGRGEGRPACEEGARERPDAEESGWRRGGRAEGRAGATTVGRVGYQRIRGHADRTTPPPGPGSTRKHSGHPGIARSGVGPVAARTKEKTGARTKRSTGTPGWASGTRGSRGRGQARDGKKPDPVVSTVGEPIGGSVGTRSSIGRTPRQPR</sequence>
<keyword evidence="3" id="KW-1185">Reference proteome</keyword>
<feature type="region of interest" description="Disordered" evidence="1">
    <location>
        <begin position="1"/>
        <end position="170"/>
    </location>
</feature>
<accession>A0A3L9L8A7</accession>
<dbReference type="Proteomes" id="UP000277871">
    <property type="component" value="Unassembled WGS sequence"/>
</dbReference>
<gene>
    <name evidence="2" type="ORF">EAE32_07535</name>
</gene>
<evidence type="ECO:0000313" key="3">
    <source>
        <dbReference type="Proteomes" id="UP000277871"/>
    </source>
</evidence>
<evidence type="ECO:0000313" key="2">
    <source>
        <dbReference type="EMBL" id="RLY94955.1"/>
    </source>
</evidence>
<evidence type="ECO:0000256" key="1">
    <source>
        <dbReference type="SAM" id="MobiDB-lite"/>
    </source>
</evidence>
<feature type="compositionally biased region" description="Basic and acidic residues" evidence="1">
    <location>
        <begin position="15"/>
        <end position="53"/>
    </location>
</feature>
<dbReference type="AlphaFoldDB" id="A0A3L9L8A7"/>
<organism evidence="2 3">
    <name type="scientific">Kocuria tytonicola</name>
    <dbReference type="NCBI Taxonomy" id="2055946"/>
    <lineage>
        <taxon>Bacteria</taxon>
        <taxon>Bacillati</taxon>
        <taxon>Actinomycetota</taxon>
        <taxon>Actinomycetes</taxon>
        <taxon>Micrococcales</taxon>
        <taxon>Micrococcaceae</taxon>
        <taxon>Kocuria</taxon>
    </lineage>
</organism>
<reference evidence="2 3" key="1">
    <citation type="submission" date="2018-10" db="EMBL/GenBank/DDBJ databases">
        <title>Kocuria tytonicola, new bacteria from the preen glands of American barn owls (Tyto furcata).</title>
        <authorList>
            <person name="Braun M.S."/>
            <person name="Wang E."/>
            <person name="Zimmermann S."/>
            <person name="Boutin S."/>
            <person name="Wagner H."/>
            <person name="Wink M."/>
        </authorList>
    </citation>
    <scope>NUCLEOTIDE SEQUENCE [LARGE SCALE GENOMIC DNA]</scope>
    <source>
        <strain evidence="2 3">473</strain>
    </source>
</reference>
<proteinExistence type="predicted"/>
<name>A0A3L9L8A7_9MICC</name>